<dbReference type="InterPro" id="IPR036873">
    <property type="entry name" value="Rhodanese-like_dom_sf"/>
</dbReference>
<evidence type="ECO:0000313" key="3">
    <source>
        <dbReference type="Proteomes" id="UP000229498"/>
    </source>
</evidence>
<protein>
    <recommendedName>
        <fullName evidence="1">Rhodanese domain-containing protein</fullName>
    </recommendedName>
</protein>
<dbReference type="Proteomes" id="UP000229498">
    <property type="component" value="Unassembled WGS sequence"/>
</dbReference>
<evidence type="ECO:0000313" key="2">
    <source>
        <dbReference type="EMBL" id="PJK31274.1"/>
    </source>
</evidence>
<dbReference type="EMBL" id="PHIG01000007">
    <property type="protein sequence ID" value="PJK31274.1"/>
    <property type="molecule type" value="Genomic_DNA"/>
</dbReference>
<dbReference type="InterPro" id="IPR050229">
    <property type="entry name" value="GlpE_sulfurtransferase"/>
</dbReference>
<feature type="domain" description="Rhodanese" evidence="1">
    <location>
        <begin position="2"/>
        <end position="90"/>
    </location>
</feature>
<organism evidence="2 3">
    <name type="scientific">Minwuia thermotolerans</name>
    <dbReference type="NCBI Taxonomy" id="2056226"/>
    <lineage>
        <taxon>Bacteria</taxon>
        <taxon>Pseudomonadati</taxon>
        <taxon>Pseudomonadota</taxon>
        <taxon>Alphaproteobacteria</taxon>
        <taxon>Minwuiales</taxon>
        <taxon>Minwuiaceae</taxon>
        <taxon>Minwuia</taxon>
    </lineage>
</organism>
<dbReference type="SUPFAM" id="SSF52821">
    <property type="entry name" value="Rhodanese/Cell cycle control phosphatase"/>
    <property type="match status" value="1"/>
</dbReference>
<dbReference type="PROSITE" id="PS50206">
    <property type="entry name" value="RHODANESE_3"/>
    <property type="match status" value="1"/>
</dbReference>
<proteinExistence type="predicted"/>
<gene>
    <name evidence="2" type="ORF">CVT23_02885</name>
</gene>
<dbReference type="PANTHER" id="PTHR43031:SF17">
    <property type="entry name" value="SULFURTRANSFERASE YTWF-RELATED"/>
    <property type="match status" value="1"/>
</dbReference>
<dbReference type="Pfam" id="PF00581">
    <property type="entry name" value="Rhodanese"/>
    <property type="match status" value="1"/>
</dbReference>
<comment type="caution">
    <text evidence="2">The sequence shown here is derived from an EMBL/GenBank/DDBJ whole genome shotgun (WGS) entry which is preliminary data.</text>
</comment>
<keyword evidence="3" id="KW-1185">Reference proteome</keyword>
<dbReference type="OrthoDB" id="9807812at2"/>
<dbReference type="InterPro" id="IPR001763">
    <property type="entry name" value="Rhodanese-like_dom"/>
</dbReference>
<evidence type="ECO:0000259" key="1">
    <source>
        <dbReference type="PROSITE" id="PS50206"/>
    </source>
</evidence>
<name>A0A2M9G6E1_9PROT</name>
<dbReference type="AlphaFoldDB" id="A0A2M9G6E1"/>
<dbReference type="SMART" id="SM00450">
    <property type="entry name" value="RHOD"/>
    <property type="match status" value="1"/>
</dbReference>
<dbReference type="Gene3D" id="3.40.250.10">
    <property type="entry name" value="Rhodanese-like domain"/>
    <property type="match status" value="1"/>
</dbReference>
<accession>A0A2M9G6E1</accession>
<dbReference type="PANTHER" id="PTHR43031">
    <property type="entry name" value="FAD-DEPENDENT OXIDOREDUCTASE"/>
    <property type="match status" value="1"/>
</dbReference>
<dbReference type="CDD" id="cd00158">
    <property type="entry name" value="RHOD"/>
    <property type="match status" value="1"/>
</dbReference>
<reference evidence="2 3" key="1">
    <citation type="submission" date="2017-11" db="EMBL/GenBank/DDBJ databases">
        <title>Draft genome sequence of Rhizobiales bacterium SY3-13.</title>
        <authorList>
            <person name="Sun C."/>
        </authorList>
    </citation>
    <scope>NUCLEOTIDE SEQUENCE [LARGE SCALE GENOMIC DNA]</scope>
    <source>
        <strain evidence="2 3">SY3-13</strain>
    </source>
</reference>
<sequence length="92" mass="10394">MRAKGAAIVDVREPWEFDQGHIEDALLIPLKSLPQRVAEVPRDRPVVINCHHGGRSMQAVNYLRQQGFGNVTNMEGGIDRWSLEIDPSIARY</sequence>